<evidence type="ECO:0000256" key="1">
    <source>
        <dbReference type="ARBA" id="ARBA00008791"/>
    </source>
</evidence>
<feature type="domain" description="UspA" evidence="3">
    <location>
        <begin position="315"/>
        <end position="449"/>
    </location>
</feature>
<dbReference type="PANTHER" id="PTHR46268:SF6">
    <property type="entry name" value="UNIVERSAL STRESS PROTEIN UP12"/>
    <property type="match status" value="1"/>
</dbReference>
<feature type="region of interest" description="Disordered" evidence="2">
    <location>
        <begin position="1"/>
        <end position="23"/>
    </location>
</feature>
<dbReference type="Proteomes" id="UP001168338">
    <property type="component" value="Unassembled WGS sequence"/>
</dbReference>
<feature type="compositionally biased region" description="Basic residues" evidence="2">
    <location>
        <begin position="10"/>
        <end position="23"/>
    </location>
</feature>
<protein>
    <submittedName>
        <fullName evidence="4">Universal stress protein</fullName>
    </submittedName>
</protein>
<feature type="domain" description="UspA" evidence="3">
    <location>
        <begin position="163"/>
        <end position="294"/>
    </location>
</feature>
<organism evidence="4 5">
    <name type="scientific">Methanoculleus frigidifontis</name>
    <dbReference type="NCBI Taxonomy" id="2584085"/>
    <lineage>
        <taxon>Archaea</taxon>
        <taxon>Methanobacteriati</taxon>
        <taxon>Methanobacteriota</taxon>
        <taxon>Stenosarchaea group</taxon>
        <taxon>Methanomicrobia</taxon>
        <taxon>Methanomicrobiales</taxon>
        <taxon>Methanomicrobiaceae</taxon>
        <taxon>Methanoculleus</taxon>
    </lineage>
</organism>
<gene>
    <name evidence="4" type="ORF">FGU65_02510</name>
</gene>
<comment type="caution">
    <text evidence="4">The sequence shown here is derived from an EMBL/GenBank/DDBJ whole genome shotgun (WGS) entry which is preliminary data.</text>
</comment>
<accession>A0ABT8M769</accession>
<evidence type="ECO:0000313" key="4">
    <source>
        <dbReference type="EMBL" id="MDN7023778.1"/>
    </source>
</evidence>
<evidence type="ECO:0000259" key="3">
    <source>
        <dbReference type="Pfam" id="PF00582"/>
    </source>
</evidence>
<reference evidence="4" key="1">
    <citation type="submission" date="2019-05" db="EMBL/GenBank/DDBJ databases">
        <title>Methanoculleus sp. FWC-SCC1, a methanogenic archaeon isolated from deep marine cold seep.</title>
        <authorList>
            <person name="Chen Y.-W."/>
            <person name="Chen S.-C."/>
            <person name="Teng N.-H."/>
            <person name="Lai M.-C."/>
        </authorList>
    </citation>
    <scope>NUCLEOTIDE SEQUENCE</scope>
    <source>
        <strain evidence="4">FWC-SCC1</strain>
    </source>
</reference>
<name>A0ABT8M769_9EURY</name>
<dbReference type="SUPFAM" id="SSF52402">
    <property type="entry name" value="Adenine nucleotide alpha hydrolases-like"/>
    <property type="match status" value="2"/>
</dbReference>
<dbReference type="CDD" id="cd00293">
    <property type="entry name" value="USP-like"/>
    <property type="match status" value="2"/>
</dbReference>
<comment type="similarity">
    <text evidence="1">Belongs to the universal stress protein A family.</text>
</comment>
<dbReference type="InterPro" id="IPR006016">
    <property type="entry name" value="UspA"/>
</dbReference>
<keyword evidence="5" id="KW-1185">Reference proteome</keyword>
<dbReference type="InterPro" id="IPR006015">
    <property type="entry name" value="Universal_stress_UspA"/>
</dbReference>
<dbReference type="PANTHER" id="PTHR46268">
    <property type="entry name" value="STRESS RESPONSE PROTEIN NHAX"/>
    <property type="match status" value="1"/>
</dbReference>
<dbReference type="InterPro" id="IPR014729">
    <property type="entry name" value="Rossmann-like_a/b/a_fold"/>
</dbReference>
<dbReference type="PRINTS" id="PR01438">
    <property type="entry name" value="UNVRSLSTRESS"/>
</dbReference>
<proteinExistence type="inferred from homology"/>
<evidence type="ECO:0000313" key="5">
    <source>
        <dbReference type="Proteomes" id="UP001168338"/>
    </source>
</evidence>
<dbReference type="Gene3D" id="3.40.50.620">
    <property type="entry name" value="HUPs"/>
    <property type="match status" value="2"/>
</dbReference>
<dbReference type="EMBL" id="VCYH01000001">
    <property type="protein sequence ID" value="MDN7023778.1"/>
    <property type="molecule type" value="Genomic_DNA"/>
</dbReference>
<evidence type="ECO:0000256" key="2">
    <source>
        <dbReference type="SAM" id="MobiDB-lite"/>
    </source>
</evidence>
<dbReference type="Pfam" id="PF00582">
    <property type="entry name" value="Usp"/>
    <property type="match status" value="2"/>
</dbReference>
<sequence length="449" mass="48356">MEQPRDKHSCRGFRRTGGRKKRRSDVLEDFLGQGVERRHEAVGLGLKSPGDVGGGGRLHPLFRVHHRGAGRTLRRVPGFVEAATLGEGAPASSNSCIVSRNTSFAAVFAEFSSSPSLANRAASTSIQSNTLAGAFAIPLRFDRGRPRREAVILRQDNSLTDPMFATILFPVDLSGVTERMFCAAGDLADAGAGEFLLFHVVERREADADAGAVDYARGVLDDWSRRLIAAGVPAVRADVAVGTPWTEIVGRAARDRVSAILIGSHPKGVLRRTFLGNETENVLHHAGCPVLILKLSRIEPVSEAACTLAKERLLERILFATDFSEDAEKCIPFVEAIARSTAPDLTLVHIRDTRRLGPASAPQMEERERRDARRLEELRRRFETLGAGKVTTIVRTGNAITELLAVIAAADPGLVVMGAKGRSNAVAMRLGGVSEAVVHAAGSHVLVVR</sequence>